<feature type="signal peptide" evidence="2">
    <location>
        <begin position="1"/>
        <end position="27"/>
    </location>
</feature>
<feature type="chain" id="PRO_5024421391" description="Peptidase S74 domain-containing protein" evidence="2">
    <location>
        <begin position="28"/>
        <end position="516"/>
    </location>
</feature>
<evidence type="ECO:0000256" key="1">
    <source>
        <dbReference type="SAM" id="Coils"/>
    </source>
</evidence>
<evidence type="ECO:0000256" key="2">
    <source>
        <dbReference type="SAM" id="SignalP"/>
    </source>
</evidence>
<feature type="domain" description="Peptidase S74" evidence="3">
    <location>
        <begin position="407"/>
        <end position="504"/>
    </location>
</feature>
<dbReference type="PROSITE" id="PS51688">
    <property type="entry name" value="ICA"/>
    <property type="match status" value="1"/>
</dbReference>
<organism evidence="4 5">
    <name type="scientific">Marinihelvus fidelis</name>
    <dbReference type="NCBI Taxonomy" id="2613842"/>
    <lineage>
        <taxon>Bacteria</taxon>
        <taxon>Pseudomonadati</taxon>
        <taxon>Pseudomonadota</taxon>
        <taxon>Gammaproteobacteria</taxon>
        <taxon>Chromatiales</taxon>
        <taxon>Wenzhouxiangellaceae</taxon>
        <taxon>Marinihelvus</taxon>
    </lineage>
</organism>
<dbReference type="CDD" id="cd12820">
    <property type="entry name" value="LbR_YadA-like"/>
    <property type="match status" value="2"/>
</dbReference>
<evidence type="ECO:0000313" key="5">
    <source>
        <dbReference type="Proteomes" id="UP000325372"/>
    </source>
</evidence>
<dbReference type="Pfam" id="PF05658">
    <property type="entry name" value="YadA_head"/>
    <property type="match status" value="6"/>
</dbReference>
<keyword evidence="1" id="KW-0175">Coiled coil</keyword>
<feature type="coiled-coil region" evidence="1">
    <location>
        <begin position="480"/>
        <end position="507"/>
    </location>
</feature>
<dbReference type="GO" id="GO:0019867">
    <property type="term" value="C:outer membrane"/>
    <property type="evidence" value="ECO:0007669"/>
    <property type="project" value="InterPro"/>
</dbReference>
<name>A0A5N0T6A5_9GAMM</name>
<protein>
    <recommendedName>
        <fullName evidence="3">Peptidase S74 domain-containing protein</fullName>
    </recommendedName>
</protein>
<comment type="caution">
    <text evidence="4">The sequence shown here is derived from an EMBL/GenBank/DDBJ whole genome shotgun (WGS) entry which is preliminary data.</text>
</comment>
<evidence type="ECO:0000259" key="3">
    <source>
        <dbReference type="PROSITE" id="PS51688"/>
    </source>
</evidence>
<dbReference type="InterPro" id="IPR008640">
    <property type="entry name" value="Adhesin_Head_dom"/>
</dbReference>
<gene>
    <name evidence="4" type="ORF">F3N42_13245</name>
</gene>
<dbReference type="EMBL" id="VYXP01000008">
    <property type="protein sequence ID" value="KAA9130298.1"/>
    <property type="molecule type" value="Genomic_DNA"/>
</dbReference>
<dbReference type="AlphaFoldDB" id="A0A5N0T6A5"/>
<dbReference type="InterPro" id="IPR030392">
    <property type="entry name" value="S74_ICA"/>
</dbReference>
<keyword evidence="5" id="KW-1185">Reference proteome</keyword>
<accession>A0A5N0T6A5</accession>
<dbReference type="InterPro" id="IPR011049">
    <property type="entry name" value="Serralysin-like_metalloprot_C"/>
</dbReference>
<dbReference type="Gene3D" id="2.150.10.10">
    <property type="entry name" value="Serralysin-like metalloprotease, C-terminal"/>
    <property type="match status" value="3"/>
</dbReference>
<dbReference type="Proteomes" id="UP000325372">
    <property type="component" value="Unassembled WGS sequence"/>
</dbReference>
<dbReference type="Pfam" id="PF13884">
    <property type="entry name" value="Peptidase_S74"/>
    <property type="match status" value="1"/>
</dbReference>
<dbReference type="SUPFAM" id="SSF101967">
    <property type="entry name" value="Adhesin YadA, collagen-binding domain"/>
    <property type="match status" value="2"/>
</dbReference>
<sequence length="516" mass="52701">MNSKSTLKVVGAGLAGVIIGASGVANAANLEAESVYPQVLFDDTNHTGNEWAIVGLDAIFAIQDLGRATTILSADPSEGSVGIGYFADSNAGSSVAVGYNAETQGSFSTALGFNALTTEWSATALGRDAVAGGSSSVALGEGATTAGLQNFAAGYGAYAVGERSVVLGWQATAEGDDSLVLGRNATTSASAGSSSAVGHGAGAYGVQSLAVGSYARSDGIYSTAVGRMARTQGADSVAVGRDADTALAAASGVAVGPHSVVSKTAGVALGYAAGAFEQHSTAIGPYAMATEPWSLVLGSIAGSNGAPNYTDVAIGTTMPLAPLHVQRDDGTANVLVVENSVDQGPRTLFEIENNGNPEFRMTNTAMGNSWVFSAGLRFVVKNNQGDWVMRVTDTGNLEIGGTLLEMSDREQKHAIVPLDGDVVLAKLAQVPITEWAYRDESADQRHIGPMAQDFYAAFGLASGEKAISARDMAGVNMAAVQALVARNAELEERIARLEKLAQQLLEPASLQVAQGD</sequence>
<keyword evidence="2" id="KW-0732">Signal</keyword>
<reference evidence="4 5" key="1">
    <citation type="submission" date="2019-09" db="EMBL/GenBank/DDBJ databases">
        <title>Wenzhouxiangella sp. Genome sequencing and assembly.</title>
        <authorList>
            <person name="Zhang R."/>
        </authorList>
    </citation>
    <scope>NUCLEOTIDE SEQUENCE [LARGE SCALE GENOMIC DNA]</scope>
    <source>
        <strain evidence="4 5">W260</strain>
    </source>
</reference>
<evidence type="ECO:0000313" key="4">
    <source>
        <dbReference type="EMBL" id="KAA9130298.1"/>
    </source>
</evidence>
<proteinExistence type="predicted"/>